<evidence type="ECO:0000256" key="1">
    <source>
        <dbReference type="ARBA" id="ARBA00004651"/>
    </source>
</evidence>
<accession>A0A173TKG2</accession>
<comment type="subcellular location">
    <subcellularLocation>
        <location evidence="1">Cell membrane</location>
        <topology evidence="1">Multi-pass membrane protein</topology>
    </subcellularLocation>
</comment>
<organism evidence="9 10">
    <name type="scientific">Dorea longicatena</name>
    <dbReference type="NCBI Taxonomy" id="88431"/>
    <lineage>
        <taxon>Bacteria</taxon>
        <taxon>Bacillati</taxon>
        <taxon>Bacillota</taxon>
        <taxon>Clostridia</taxon>
        <taxon>Lachnospirales</taxon>
        <taxon>Lachnospiraceae</taxon>
        <taxon>Dorea</taxon>
    </lineage>
</organism>
<evidence type="ECO:0000256" key="5">
    <source>
        <dbReference type="ARBA" id="ARBA00022989"/>
    </source>
</evidence>
<feature type="transmembrane region" description="Helical" evidence="7">
    <location>
        <begin position="136"/>
        <end position="155"/>
    </location>
</feature>
<dbReference type="EMBL" id="CYXO01000008">
    <property type="protein sequence ID" value="CUN02497.1"/>
    <property type="molecule type" value="Genomic_DNA"/>
</dbReference>
<keyword evidence="3" id="KW-1003">Cell membrane</keyword>
<evidence type="ECO:0000313" key="9">
    <source>
        <dbReference type="EMBL" id="CUN02497.1"/>
    </source>
</evidence>
<dbReference type="GO" id="GO:0005886">
    <property type="term" value="C:plasma membrane"/>
    <property type="evidence" value="ECO:0007669"/>
    <property type="project" value="UniProtKB-SubCell"/>
</dbReference>
<protein>
    <submittedName>
        <fullName evidence="9">Threonine and homoserine efflux system</fullName>
    </submittedName>
</protein>
<feature type="transmembrane region" description="Helical" evidence="7">
    <location>
        <begin position="70"/>
        <end position="92"/>
    </location>
</feature>
<feature type="domain" description="EamA" evidence="8">
    <location>
        <begin position="44"/>
        <end position="178"/>
    </location>
</feature>
<proteinExistence type="inferred from homology"/>
<dbReference type="InterPro" id="IPR000620">
    <property type="entry name" value="EamA_dom"/>
</dbReference>
<reference evidence="9 10" key="1">
    <citation type="submission" date="2015-09" db="EMBL/GenBank/DDBJ databases">
        <authorList>
            <consortium name="Pathogen Informatics"/>
        </authorList>
    </citation>
    <scope>NUCLEOTIDE SEQUENCE [LARGE SCALE GENOMIC DNA]</scope>
    <source>
        <strain evidence="9 10">2789STDY5834961</strain>
    </source>
</reference>
<evidence type="ECO:0000256" key="4">
    <source>
        <dbReference type="ARBA" id="ARBA00022692"/>
    </source>
</evidence>
<feature type="transmembrane region" description="Helical" evidence="7">
    <location>
        <begin position="12"/>
        <end position="32"/>
    </location>
</feature>
<evidence type="ECO:0000259" key="8">
    <source>
        <dbReference type="Pfam" id="PF00892"/>
    </source>
</evidence>
<evidence type="ECO:0000256" key="3">
    <source>
        <dbReference type="ARBA" id="ARBA00022475"/>
    </source>
</evidence>
<dbReference type="OrthoDB" id="6707571at2"/>
<sequence length="195" mass="21531">MLFSVLFFQEKVTFLKGIAVIINIIGCILTVTNGKLEIQSLALFGLLMGVGAGFLYALTAIIGRVAAKNTYPFIMSMYSYFFSAVFLGISMGVSRTEFTFNTGIFFWGFFYALITTAIGYIFYYEGLKHITESSKVPVIASVEVIVASLIGVVWYREHLGFISFLGIVAVLLFIILMNQKANNSLQTENVAAESL</sequence>
<keyword evidence="5 7" id="KW-1133">Transmembrane helix</keyword>
<dbReference type="AlphaFoldDB" id="A0A173TKG2"/>
<dbReference type="InterPro" id="IPR037185">
    <property type="entry name" value="EmrE-like"/>
</dbReference>
<name>A0A173TKG2_9FIRM</name>
<keyword evidence="4 7" id="KW-0812">Transmembrane</keyword>
<evidence type="ECO:0000313" key="10">
    <source>
        <dbReference type="Proteomes" id="UP000095597"/>
    </source>
</evidence>
<feature type="transmembrane region" description="Helical" evidence="7">
    <location>
        <begin position="104"/>
        <end position="124"/>
    </location>
</feature>
<feature type="transmembrane region" description="Helical" evidence="7">
    <location>
        <begin position="161"/>
        <end position="178"/>
    </location>
</feature>
<dbReference type="PANTHER" id="PTHR32322">
    <property type="entry name" value="INNER MEMBRANE TRANSPORTER"/>
    <property type="match status" value="1"/>
</dbReference>
<feature type="transmembrane region" description="Helical" evidence="7">
    <location>
        <begin position="38"/>
        <end position="58"/>
    </location>
</feature>
<gene>
    <name evidence="9" type="ORF">ERS852573_01596</name>
</gene>
<dbReference type="SUPFAM" id="SSF103481">
    <property type="entry name" value="Multidrug resistance efflux transporter EmrE"/>
    <property type="match status" value="1"/>
</dbReference>
<comment type="similarity">
    <text evidence="2">Belongs to the EamA transporter family.</text>
</comment>
<keyword evidence="6 7" id="KW-0472">Membrane</keyword>
<evidence type="ECO:0000256" key="6">
    <source>
        <dbReference type="ARBA" id="ARBA00023136"/>
    </source>
</evidence>
<dbReference type="Pfam" id="PF00892">
    <property type="entry name" value="EamA"/>
    <property type="match status" value="1"/>
</dbReference>
<dbReference type="PANTHER" id="PTHR32322:SF18">
    <property type="entry name" value="S-ADENOSYLMETHIONINE_S-ADENOSYLHOMOCYSTEINE TRANSPORTER"/>
    <property type="match status" value="1"/>
</dbReference>
<evidence type="ECO:0000256" key="2">
    <source>
        <dbReference type="ARBA" id="ARBA00007362"/>
    </source>
</evidence>
<dbReference type="Proteomes" id="UP000095597">
    <property type="component" value="Unassembled WGS sequence"/>
</dbReference>
<dbReference type="InterPro" id="IPR050638">
    <property type="entry name" value="AA-Vitamin_Transporters"/>
</dbReference>
<evidence type="ECO:0000256" key="7">
    <source>
        <dbReference type="SAM" id="Phobius"/>
    </source>
</evidence>